<keyword evidence="3" id="KW-1003">Cell membrane</keyword>
<name>A0A1G6GPF1_9BACI</name>
<dbReference type="Pfam" id="PF09383">
    <property type="entry name" value="NIL"/>
    <property type="match status" value="1"/>
</dbReference>
<dbReference type="InterPro" id="IPR018449">
    <property type="entry name" value="NIL_domain"/>
</dbReference>
<dbReference type="InterPro" id="IPR045865">
    <property type="entry name" value="ACT-like_dom_sf"/>
</dbReference>
<dbReference type="SUPFAM" id="SSF55021">
    <property type="entry name" value="ACT-like"/>
    <property type="match status" value="1"/>
</dbReference>
<dbReference type="Pfam" id="PF00005">
    <property type="entry name" value="ABC_tran"/>
    <property type="match status" value="1"/>
</dbReference>
<dbReference type="InterPro" id="IPR041701">
    <property type="entry name" value="MetN_ABC"/>
</dbReference>
<dbReference type="Proteomes" id="UP000242949">
    <property type="component" value="Unassembled WGS sequence"/>
</dbReference>
<feature type="domain" description="ABC transporter" evidence="9">
    <location>
        <begin position="2"/>
        <end position="243"/>
    </location>
</feature>
<evidence type="ECO:0000313" key="11">
    <source>
        <dbReference type="Proteomes" id="UP000242949"/>
    </source>
</evidence>
<dbReference type="InterPro" id="IPR003593">
    <property type="entry name" value="AAA+_ATPase"/>
</dbReference>
<keyword evidence="2" id="KW-0813">Transport</keyword>
<dbReference type="Gene3D" id="3.30.70.260">
    <property type="match status" value="1"/>
</dbReference>
<evidence type="ECO:0000256" key="8">
    <source>
        <dbReference type="ARBA" id="ARBA00023136"/>
    </source>
</evidence>
<organism evidence="10 11">
    <name type="scientific">Pelagirhabdus alkalitolerans</name>
    <dbReference type="NCBI Taxonomy" id="1612202"/>
    <lineage>
        <taxon>Bacteria</taxon>
        <taxon>Bacillati</taxon>
        <taxon>Bacillota</taxon>
        <taxon>Bacilli</taxon>
        <taxon>Bacillales</taxon>
        <taxon>Bacillaceae</taxon>
        <taxon>Pelagirhabdus</taxon>
    </lineage>
</organism>
<proteinExistence type="inferred from homology"/>
<dbReference type="SMART" id="SM00930">
    <property type="entry name" value="NIL"/>
    <property type="match status" value="1"/>
</dbReference>
<accession>A0A1G6GPF1</accession>
<dbReference type="InterPro" id="IPR003439">
    <property type="entry name" value="ABC_transporter-like_ATP-bd"/>
</dbReference>
<evidence type="ECO:0000256" key="1">
    <source>
        <dbReference type="ARBA" id="ARBA00005417"/>
    </source>
</evidence>
<evidence type="ECO:0000259" key="9">
    <source>
        <dbReference type="PROSITE" id="PS50893"/>
    </source>
</evidence>
<dbReference type="GO" id="GO:0005886">
    <property type="term" value="C:plasma membrane"/>
    <property type="evidence" value="ECO:0007669"/>
    <property type="project" value="UniProtKB-ARBA"/>
</dbReference>
<evidence type="ECO:0000256" key="6">
    <source>
        <dbReference type="ARBA" id="ARBA00022967"/>
    </source>
</evidence>
<evidence type="ECO:0000256" key="4">
    <source>
        <dbReference type="ARBA" id="ARBA00022741"/>
    </source>
</evidence>
<dbReference type="InterPro" id="IPR017871">
    <property type="entry name" value="ABC_transporter-like_CS"/>
</dbReference>
<evidence type="ECO:0000256" key="5">
    <source>
        <dbReference type="ARBA" id="ARBA00022840"/>
    </source>
</evidence>
<dbReference type="STRING" id="1612202.SAMN05421734_101274"/>
<dbReference type="SUPFAM" id="SSF52540">
    <property type="entry name" value="P-loop containing nucleoside triphosphate hydrolases"/>
    <property type="match status" value="1"/>
</dbReference>
<dbReference type="PROSITE" id="PS00211">
    <property type="entry name" value="ABC_TRANSPORTER_1"/>
    <property type="match status" value="1"/>
</dbReference>
<dbReference type="InterPro" id="IPR050086">
    <property type="entry name" value="MetN_ABC_transporter-like"/>
</dbReference>
<dbReference type="FunFam" id="3.40.50.300:FF:000056">
    <property type="entry name" value="Cell division ATP-binding protein FtsE"/>
    <property type="match status" value="1"/>
</dbReference>
<comment type="similarity">
    <text evidence="1">Belongs to the ABC transporter superfamily.</text>
</comment>
<evidence type="ECO:0000256" key="2">
    <source>
        <dbReference type="ARBA" id="ARBA00022448"/>
    </source>
</evidence>
<dbReference type="InterPro" id="IPR027417">
    <property type="entry name" value="P-loop_NTPase"/>
</dbReference>
<dbReference type="RefSeq" id="WP_090792152.1">
    <property type="nucleotide sequence ID" value="NZ_FMYI01000001.1"/>
</dbReference>
<dbReference type="EMBL" id="FMYI01000001">
    <property type="protein sequence ID" value="SDB83076.1"/>
    <property type="molecule type" value="Genomic_DNA"/>
</dbReference>
<dbReference type="OrthoDB" id="9802264at2"/>
<keyword evidence="7" id="KW-0029">Amino-acid transport</keyword>
<reference evidence="11" key="1">
    <citation type="submission" date="2016-09" db="EMBL/GenBank/DDBJ databases">
        <authorList>
            <person name="Varghese N."/>
            <person name="Submissions S."/>
        </authorList>
    </citation>
    <scope>NUCLEOTIDE SEQUENCE [LARGE SCALE GENOMIC DNA]</scope>
    <source>
        <strain evidence="11">S5</strain>
    </source>
</reference>
<evidence type="ECO:0000256" key="7">
    <source>
        <dbReference type="ARBA" id="ARBA00022970"/>
    </source>
</evidence>
<keyword evidence="4" id="KW-0547">Nucleotide-binding</keyword>
<gene>
    <name evidence="10" type="ORF">SAMN05421734_101274</name>
</gene>
<dbReference type="PANTHER" id="PTHR43166:SF30">
    <property type="entry name" value="METHIONINE IMPORT ATP-BINDING PROTEIN METN"/>
    <property type="match status" value="1"/>
</dbReference>
<dbReference type="SMART" id="SM00382">
    <property type="entry name" value="AAA"/>
    <property type="match status" value="1"/>
</dbReference>
<dbReference type="GO" id="GO:0006865">
    <property type="term" value="P:amino acid transport"/>
    <property type="evidence" value="ECO:0007669"/>
    <property type="project" value="UniProtKB-KW"/>
</dbReference>
<keyword evidence="8" id="KW-0472">Membrane</keyword>
<dbReference type="PROSITE" id="PS50893">
    <property type="entry name" value="ABC_TRANSPORTER_2"/>
    <property type="match status" value="1"/>
</dbReference>
<sequence>MIELKNIHKTFPSKKNGEPITALSDVSLTVQKGEIFGVIGYSGAGKSTLVRCVNHLEVPTSGEVSINGNVLNDMTTEQLRQARQNIGMIFQGFNLLKTANVYDNIAIPLKLTGVEKSEIKKRVDKYLDIVGLKDKKDVFPNQLSGGQKQRVAIARALSHEPDVLLSDEATSALDPDTTDSILNLLLKINAELGITILLITHEMHVIQKICDRVAVMENGEVIEQGNVIDVYSAPKHQTTRRFVNSIFPSDVPKAFIEQLESEGPIIDLTFVGTSADQPALSTVSKRFNVDTNILSGNIVQLKEHPFGKLTAHIKGPKEETDKALAYLEEQGVQVSEVEQGYDSN</sequence>
<keyword evidence="6" id="KW-1278">Translocase</keyword>
<dbReference type="CDD" id="cd03258">
    <property type="entry name" value="ABC_MetN_methionine_transporter"/>
    <property type="match status" value="1"/>
</dbReference>
<evidence type="ECO:0000313" key="10">
    <source>
        <dbReference type="EMBL" id="SDB83076.1"/>
    </source>
</evidence>
<dbReference type="GO" id="GO:0005524">
    <property type="term" value="F:ATP binding"/>
    <property type="evidence" value="ECO:0007669"/>
    <property type="project" value="UniProtKB-KW"/>
</dbReference>
<dbReference type="PANTHER" id="PTHR43166">
    <property type="entry name" value="AMINO ACID IMPORT ATP-BINDING PROTEIN"/>
    <property type="match status" value="1"/>
</dbReference>
<keyword evidence="5 10" id="KW-0067">ATP-binding</keyword>
<protein>
    <submittedName>
        <fullName evidence="10">D-methionine transport system ATP-binding protein</fullName>
    </submittedName>
</protein>
<evidence type="ECO:0000256" key="3">
    <source>
        <dbReference type="ARBA" id="ARBA00022475"/>
    </source>
</evidence>
<dbReference type="Gene3D" id="3.40.50.300">
    <property type="entry name" value="P-loop containing nucleotide triphosphate hydrolases"/>
    <property type="match status" value="1"/>
</dbReference>
<dbReference type="GO" id="GO:0016887">
    <property type="term" value="F:ATP hydrolysis activity"/>
    <property type="evidence" value="ECO:0007669"/>
    <property type="project" value="InterPro"/>
</dbReference>
<dbReference type="AlphaFoldDB" id="A0A1G6GPF1"/>
<keyword evidence="11" id="KW-1185">Reference proteome</keyword>